<gene>
    <name evidence="9" type="ORF">DW927_17925</name>
</gene>
<dbReference type="InterPro" id="IPR010998">
    <property type="entry name" value="Integrase_recombinase_N"/>
</dbReference>
<evidence type="ECO:0000259" key="8">
    <source>
        <dbReference type="PROSITE" id="PS51900"/>
    </source>
</evidence>
<sequence length="333" mass="38471">MIHMKIEKLPSGSYRIRKMYKGQMYTVVFNEKPTQKEAMQAMAAEPDKIKSKKYHLTFTEAAQQYTETKEHVLSPKTVKEYLEIPSRLTDDFTNKPIYDITQIDIQKEINILAKTLAPKTIRNYHGFISSVLGMFRPEMNISTTLPQKIKNEPYIPTDEDIKRLLQAAQGSMFEIPIKLACYGLRRSEICSLTIDDLNGNTLAIDSAKVLDKNNQWVEKQTKTTASTREIVISPQLADLIREHGYIYKGHPNSITKHMNRLQDELNMPHFSLHKLRHYFASYMSSLNIPEADILEMGGWETDYVMKNVYRHTMKDKLKTSQDKASNALSKILF</sequence>
<dbReference type="GO" id="GO:0015074">
    <property type="term" value="P:DNA integration"/>
    <property type="evidence" value="ECO:0007669"/>
    <property type="project" value="UniProtKB-KW"/>
</dbReference>
<dbReference type="SUPFAM" id="SSF56349">
    <property type="entry name" value="DNA breaking-rejoining enzymes"/>
    <property type="match status" value="1"/>
</dbReference>
<proteinExistence type="inferred from homology"/>
<dbReference type="Gene3D" id="1.10.150.130">
    <property type="match status" value="1"/>
</dbReference>
<dbReference type="Proteomes" id="UP000284465">
    <property type="component" value="Unassembled WGS sequence"/>
</dbReference>
<feature type="domain" description="Core-binding (CB)" evidence="8">
    <location>
        <begin position="56"/>
        <end position="136"/>
    </location>
</feature>
<evidence type="ECO:0000313" key="9">
    <source>
        <dbReference type="EMBL" id="RHA63084.1"/>
    </source>
</evidence>
<evidence type="ECO:0000256" key="5">
    <source>
        <dbReference type="ARBA" id="ARBA00023172"/>
    </source>
</evidence>
<comment type="function">
    <text evidence="1">Site-specific tyrosine recombinase, which acts by catalyzing the cutting and rejoining of the recombining DNA molecules.</text>
</comment>
<evidence type="ECO:0000256" key="6">
    <source>
        <dbReference type="PROSITE-ProRule" id="PRU01248"/>
    </source>
</evidence>
<keyword evidence="3" id="KW-0229">DNA integration</keyword>
<evidence type="ECO:0000313" key="10">
    <source>
        <dbReference type="Proteomes" id="UP000284465"/>
    </source>
</evidence>
<dbReference type="InterPro" id="IPR011010">
    <property type="entry name" value="DNA_brk_join_enz"/>
</dbReference>
<evidence type="ECO:0000256" key="3">
    <source>
        <dbReference type="ARBA" id="ARBA00022908"/>
    </source>
</evidence>
<evidence type="ECO:0000256" key="2">
    <source>
        <dbReference type="ARBA" id="ARBA00008857"/>
    </source>
</evidence>
<evidence type="ECO:0000259" key="7">
    <source>
        <dbReference type="PROSITE" id="PS51898"/>
    </source>
</evidence>
<dbReference type="InterPro" id="IPR002104">
    <property type="entry name" value="Integrase_catalytic"/>
</dbReference>
<dbReference type="CDD" id="cd01189">
    <property type="entry name" value="INT_ICEBs1_C_like"/>
    <property type="match status" value="1"/>
</dbReference>
<dbReference type="InterPro" id="IPR050090">
    <property type="entry name" value="Tyrosine_recombinase_XerCD"/>
</dbReference>
<dbReference type="PANTHER" id="PTHR30349:SF41">
    <property type="entry name" value="INTEGRASE_RECOMBINASE PROTEIN MJ0367-RELATED"/>
    <property type="match status" value="1"/>
</dbReference>
<comment type="similarity">
    <text evidence="2">Belongs to the 'phage' integrase family.</text>
</comment>
<protein>
    <submittedName>
        <fullName evidence="9">Site-specific integrase</fullName>
    </submittedName>
</protein>
<dbReference type="PANTHER" id="PTHR30349">
    <property type="entry name" value="PHAGE INTEGRASE-RELATED"/>
    <property type="match status" value="1"/>
</dbReference>
<organism evidence="9 10">
    <name type="scientific">Roseburia intestinalis</name>
    <dbReference type="NCBI Taxonomy" id="166486"/>
    <lineage>
        <taxon>Bacteria</taxon>
        <taxon>Bacillati</taxon>
        <taxon>Bacillota</taxon>
        <taxon>Clostridia</taxon>
        <taxon>Lachnospirales</taxon>
        <taxon>Lachnospiraceae</taxon>
        <taxon>Roseburia</taxon>
    </lineage>
</organism>
<feature type="domain" description="Tyr recombinase" evidence="7">
    <location>
        <begin position="151"/>
        <end position="322"/>
    </location>
</feature>
<keyword evidence="4 6" id="KW-0238">DNA-binding</keyword>
<dbReference type="PROSITE" id="PS51900">
    <property type="entry name" value="CB"/>
    <property type="match status" value="1"/>
</dbReference>
<accession>A0A413SBU5</accession>
<dbReference type="Pfam" id="PF14659">
    <property type="entry name" value="Phage_int_SAM_3"/>
    <property type="match status" value="1"/>
</dbReference>
<dbReference type="PROSITE" id="PS51898">
    <property type="entry name" value="TYR_RECOMBINASE"/>
    <property type="match status" value="1"/>
</dbReference>
<name>A0A413SBU5_9FIRM</name>
<dbReference type="InterPro" id="IPR013762">
    <property type="entry name" value="Integrase-like_cat_sf"/>
</dbReference>
<reference evidence="9 10" key="1">
    <citation type="submission" date="2018-08" db="EMBL/GenBank/DDBJ databases">
        <title>A genome reference for cultivated species of the human gut microbiota.</title>
        <authorList>
            <person name="Zou Y."/>
            <person name="Xue W."/>
            <person name="Luo G."/>
        </authorList>
    </citation>
    <scope>NUCLEOTIDE SEQUENCE [LARGE SCALE GENOMIC DNA]</scope>
    <source>
        <strain evidence="9 10">AM43-11</strain>
    </source>
</reference>
<dbReference type="InterPro" id="IPR044068">
    <property type="entry name" value="CB"/>
</dbReference>
<dbReference type="Gene3D" id="1.10.443.10">
    <property type="entry name" value="Intergrase catalytic core"/>
    <property type="match status" value="1"/>
</dbReference>
<dbReference type="Pfam" id="PF00589">
    <property type="entry name" value="Phage_integrase"/>
    <property type="match status" value="1"/>
</dbReference>
<comment type="caution">
    <text evidence="9">The sequence shown here is derived from an EMBL/GenBank/DDBJ whole genome shotgun (WGS) entry which is preliminary data.</text>
</comment>
<dbReference type="AlphaFoldDB" id="A0A413SBU5"/>
<dbReference type="EMBL" id="QSFP01000032">
    <property type="protein sequence ID" value="RHA63084.1"/>
    <property type="molecule type" value="Genomic_DNA"/>
</dbReference>
<dbReference type="GO" id="GO:0006310">
    <property type="term" value="P:DNA recombination"/>
    <property type="evidence" value="ECO:0007669"/>
    <property type="project" value="UniProtKB-KW"/>
</dbReference>
<dbReference type="GO" id="GO:0003677">
    <property type="term" value="F:DNA binding"/>
    <property type="evidence" value="ECO:0007669"/>
    <property type="project" value="UniProtKB-UniRule"/>
</dbReference>
<evidence type="ECO:0000256" key="4">
    <source>
        <dbReference type="ARBA" id="ARBA00023125"/>
    </source>
</evidence>
<dbReference type="InterPro" id="IPR004107">
    <property type="entry name" value="Integrase_SAM-like_N"/>
</dbReference>
<evidence type="ECO:0000256" key="1">
    <source>
        <dbReference type="ARBA" id="ARBA00003283"/>
    </source>
</evidence>
<keyword evidence="5" id="KW-0233">DNA recombination</keyword>